<evidence type="ECO:0000256" key="8">
    <source>
        <dbReference type="ARBA" id="ARBA00023133"/>
    </source>
</evidence>
<feature type="transmembrane region" description="Helical" evidence="12">
    <location>
        <begin position="245"/>
        <end position="269"/>
    </location>
</feature>
<organism evidence="13 14">
    <name type="scientific">Candidatus Dormiibacter inghamiae</name>
    <dbReference type="NCBI Taxonomy" id="3127013"/>
    <lineage>
        <taxon>Bacteria</taxon>
        <taxon>Bacillati</taxon>
        <taxon>Candidatus Dormiibacterota</taxon>
        <taxon>Candidatus Dormibacteria</taxon>
        <taxon>Candidatus Dormibacterales</taxon>
        <taxon>Candidatus Dormibacteraceae</taxon>
        <taxon>Candidatus Dormiibacter</taxon>
    </lineage>
</organism>
<keyword evidence="9 12" id="KW-0472">Membrane</keyword>
<evidence type="ECO:0000256" key="7">
    <source>
        <dbReference type="ARBA" id="ARBA00023004"/>
    </source>
</evidence>
<dbReference type="InterPro" id="IPR003780">
    <property type="entry name" value="COX15/CtaA_fam"/>
</dbReference>
<dbReference type="GO" id="GO:0016020">
    <property type="term" value="C:membrane"/>
    <property type="evidence" value="ECO:0007669"/>
    <property type="project" value="UniProtKB-SubCell"/>
</dbReference>
<name>A0A934KKQ6_9BACT</name>
<comment type="caution">
    <text evidence="13">The sequence shown here is derived from an EMBL/GenBank/DDBJ whole genome shotgun (WGS) entry which is preliminary data.</text>
</comment>
<evidence type="ECO:0000256" key="4">
    <source>
        <dbReference type="ARBA" id="ARBA00022723"/>
    </source>
</evidence>
<dbReference type="PANTHER" id="PTHR35457:SF1">
    <property type="entry name" value="HEME A SYNTHASE"/>
    <property type="match status" value="1"/>
</dbReference>
<keyword evidence="10" id="KW-1015">Disulfide bond</keyword>
<evidence type="ECO:0000256" key="9">
    <source>
        <dbReference type="ARBA" id="ARBA00023136"/>
    </source>
</evidence>
<dbReference type="GO" id="GO:0006784">
    <property type="term" value="P:heme A biosynthetic process"/>
    <property type="evidence" value="ECO:0007669"/>
    <property type="project" value="InterPro"/>
</dbReference>
<dbReference type="GO" id="GO:0046872">
    <property type="term" value="F:metal ion binding"/>
    <property type="evidence" value="ECO:0007669"/>
    <property type="project" value="UniProtKB-KW"/>
</dbReference>
<keyword evidence="3 12" id="KW-0812">Transmembrane</keyword>
<comment type="subcellular location">
    <subcellularLocation>
        <location evidence="1">Membrane</location>
        <topology evidence="1">Multi-pass membrane protein</topology>
    </subcellularLocation>
</comment>
<dbReference type="InterPro" id="IPR050450">
    <property type="entry name" value="COX15/CtaA_HemeA_synthase"/>
</dbReference>
<evidence type="ECO:0000256" key="5">
    <source>
        <dbReference type="ARBA" id="ARBA00022989"/>
    </source>
</evidence>
<proteinExistence type="predicted"/>
<gene>
    <name evidence="13" type="ORF">JF888_11700</name>
</gene>
<feature type="transmembrane region" description="Helical" evidence="12">
    <location>
        <begin position="213"/>
        <end position="233"/>
    </location>
</feature>
<keyword evidence="6" id="KW-0560">Oxidoreductase</keyword>
<feature type="transmembrane region" description="Helical" evidence="12">
    <location>
        <begin position="95"/>
        <end position="118"/>
    </location>
</feature>
<evidence type="ECO:0000256" key="12">
    <source>
        <dbReference type="SAM" id="Phobius"/>
    </source>
</evidence>
<dbReference type="Proteomes" id="UP000620075">
    <property type="component" value="Unassembled WGS sequence"/>
</dbReference>
<evidence type="ECO:0000256" key="1">
    <source>
        <dbReference type="ARBA" id="ARBA00004141"/>
    </source>
</evidence>
<evidence type="ECO:0000256" key="6">
    <source>
        <dbReference type="ARBA" id="ARBA00023002"/>
    </source>
</evidence>
<comment type="pathway">
    <text evidence="11">Porphyrin-containing compound metabolism.</text>
</comment>
<dbReference type="AlphaFoldDB" id="A0A934KKQ6"/>
<keyword evidence="5 12" id="KW-1133">Transmembrane helix</keyword>
<keyword evidence="7" id="KW-0408">Iron</keyword>
<feature type="transmembrane region" description="Helical" evidence="12">
    <location>
        <begin position="12"/>
        <end position="30"/>
    </location>
</feature>
<keyword evidence="8" id="KW-0350">Heme biosynthesis</keyword>
<feature type="transmembrane region" description="Helical" evidence="12">
    <location>
        <begin position="275"/>
        <end position="293"/>
    </location>
</feature>
<keyword evidence="4" id="KW-0479">Metal-binding</keyword>
<keyword evidence="2" id="KW-1003">Cell membrane</keyword>
<feature type="transmembrane region" description="Helical" evidence="12">
    <location>
        <begin position="124"/>
        <end position="146"/>
    </location>
</feature>
<dbReference type="GO" id="GO:0016491">
    <property type="term" value="F:oxidoreductase activity"/>
    <property type="evidence" value="ECO:0007669"/>
    <property type="project" value="UniProtKB-KW"/>
</dbReference>
<evidence type="ECO:0000256" key="10">
    <source>
        <dbReference type="ARBA" id="ARBA00023157"/>
    </source>
</evidence>
<accession>A0A934KKQ6</accession>
<dbReference type="EMBL" id="JAEKNQ010000044">
    <property type="protein sequence ID" value="MBJ7603840.1"/>
    <property type="molecule type" value="Genomic_DNA"/>
</dbReference>
<sequence>MSSGKALRRFTGWLGVAAAVGMLVVLIMGARVTDTGSAAGCGRDWPLCNGRFIPELAAATAIEFSHRLVTGVEGFLIVALAVLALLLLRHRRAVLILVPIMLFGLVAQALLGAAAVMWPEQPEVLALHFGISLIALASTTLVGLCALRPDSLVARRPVPVLVATMTWAYAVYIYFLVYSGAYIRHAGAAAACPGWPFCGSGYVAQGSAVGVNYLHRFLAAGALMLALALWVLYRRYRPDRRDLETGARVTILATLAQGAAGAFLVLNHWGLFGELLHAGLTGLLFTAAAYLAFRVSLGYRATATTSMSEEGAGLRSQPSRG</sequence>
<reference evidence="13 14" key="1">
    <citation type="submission" date="2020-10" db="EMBL/GenBank/DDBJ databases">
        <title>Ca. Dormibacterota MAGs.</title>
        <authorList>
            <person name="Montgomery K."/>
        </authorList>
    </citation>
    <scope>NUCLEOTIDE SEQUENCE [LARGE SCALE GENOMIC DNA]</scope>
    <source>
        <strain evidence="13">SC8811_S16_3</strain>
    </source>
</reference>
<dbReference type="Pfam" id="PF02628">
    <property type="entry name" value="COX15-CtaA"/>
    <property type="match status" value="1"/>
</dbReference>
<feature type="transmembrane region" description="Helical" evidence="12">
    <location>
        <begin position="158"/>
        <end position="177"/>
    </location>
</feature>
<evidence type="ECO:0000313" key="14">
    <source>
        <dbReference type="Proteomes" id="UP000620075"/>
    </source>
</evidence>
<evidence type="ECO:0000256" key="2">
    <source>
        <dbReference type="ARBA" id="ARBA00022475"/>
    </source>
</evidence>
<feature type="transmembrane region" description="Helical" evidence="12">
    <location>
        <begin position="68"/>
        <end position="88"/>
    </location>
</feature>
<evidence type="ECO:0000313" key="13">
    <source>
        <dbReference type="EMBL" id="MBJ7603840.1"/>
    </source>
</evidence>
<protein>
    <submittedName>
        <fullName evidence="13">COX15/CtaA family protein</fullName>
    </submittedName>
</protein>
<dbReference type="PANTHER" id="PTHR35457">
    <property type="entry name" value="HEME A SYNTHASE"/>
    <property type="match status" value="1"/>
</dbReference>
<dbReference type="RefSeq" id="WP_338180505.1">
    <property type="nucleotide sequence ID" value="NZ_JAEKNQ010000044.1"/>
</dbReference>
<evidence type="ECO:0000256" key="3">
    <source>
        <dbReference type="ARBA" id="ARBA00022692"/>
    </source>
</evidence>
<evidence type="ECO:0000256" key="11">
    <source>
        <dbReference type="ARBA" id="ARBA00023444"/>
    </source>
</evidence>